<evidence type="ECO:0000256" key="1">
    <source>
        <dbReference type="ARBA" id="ARBA00022679"/>
    </source>
</evidence>
<dbReference type="AlphaFoldDB" id="A0A2G1DF50"/>
<dbReference type="Gene3D" id="3.40.50.2300">
    <property type="match status" value="1"/>
</dbReference>
<feature type="domain" description="Histidine kinase" evidence="7">
    <location>
        <begin position="507"/>
        <end position="719"/>
    </location>
</feature>
<dbReference type="InterPro" id="IPR005467">
    <property type="entry name" value="His_kinase_dom"/>
</dbReference>
<dbReference type="SUPFAM" id="SSF55785">
    <property type="entry name" value="PYP-like sensor domain (PAS domain)"/>
    <property type="match status" value="1"/>
</dbReference>
<dbReference type="GO" id="GO:0005524">
    <property type="term" value="F:ATP binding"/>
    <property type="evidence" value="ECO:0007669"/>
    <property type="project" value="UniProtKB-KW"/>
</dbReference>
<reference evidence="8 11" key="2">
    <citation type="submission" date="2018-08" db="EMBL/GenBank/DDBJ databases">
        <title>Complete genome of the Arcobacter molluscorum type strain LMG 25693.</title>
        <authorList>
            <person name="Miller W.G."/>
            <person name="Yee E."/>
            <person name="Bono J.L."/>
        </authorList>
    </citation>
    <scope>NUCLEOTIDE SEQUENCE [LARGE SCALE GENOMIC DNA]</scope>
    <source>
        <strain evidence="8 11">CECT 7696</strain>
    </source>
</reference>
<name>A0A2G1DF50_9BACT</name>
<feature type="transmembrane region" description="Helical" evidence="6">
    <location>
        <begin position="332"/>
        <end position="353"/>
    </location>
</feature>
<dbReference type="Proteomes" id="UP000262712">
    <property type="component" value="Chromosome"/>
</dbReference>
<dbReference type="KEGG" id="amol:AMOL_0280"/>
<keyword evidence="6" id="KW-1133">Transmembrane helix</keyword>
<evidence type="ECO:0000256" key="4">
    <source>
        <dbReference type="ARBA" id="ARBA00022840"/>
    </source>
</evidence>
<accession>A0A2G1DF50</accession>
<evidence type="ECO:0000256" key="6">
    <source>
        <dbReference type="SAM" id="Phobius"/>
    </source>
</evidence>
<dbReference type="EMBL" id="NXFY01000023">
    <property type="protein sequence ID" value="PHO17115.1"/>
    <property type="molecule type" value="Genomic_DNA"/>
</dbReference>
<dbReference type="InterPro" id="IPR003594">
    <property type="entry name" value="HATPase_dom"/>
</dbReference>
<dbReference type="GO" id="GO:0000155">
    <property type="term" value="F:phosphorelay sensor kinase activity"/>
    <property type="evidence" value="ECO:0007669"/>
    <property type="project" value="InterPro"/>
</dbReference>
<dbReference type="PANTHER" id="PTHR43065:SF46">
    <property type="entry name" value="C4-DICARBOXYLATE TRANSPORT SENSOR PROTEIN DCTB"/>
    <property type="match status" value="1"/>
</dbReference>
<gene>
    <name evidence="8" type="ORF">AMOL_0280</name>
    <name evidence="9" type="ORF">CPU12_11910</name>
</gene>
<evidence type="ECO:0000313" key="11">
    <source>
        <dbReference type="Proteomes" id="UP000262712"/>
    </source>
</evidence>
<dbReference type="SMART" id="SM00387">
    <property type="entry name" value="HATPase_c"/>
    <property type="match status" value="1"/>
</dbReference>
<organism evidence="9 10">
    <name type="scientific">Malaciobacter molluscorum LMG 25693</name>
    <dbReference type="NCBI Taxonomy" id="870501"/>
    <lineage>
        <taxon>Bacteria</taxon>
        <taxon>Pseudomonadati</taxon>
        <taxon>Campylobacterota</taxon>
        <taxon>Epsilonproteobacteria</taxon>
        <taxon>Campylobacterales</taxon>
        <taxon>Arcobacteraceae</taxon>
        <taxon>Malaciobacter</taxon>
    </lineage>
</organism>
<dbReference type="SUPFAM" id="SSF47384">
    <property type="entry name" value="Homodimeric domain of signal transducing histidine kinase"/>
    <property type="match status" value="1"/>
</dbReference>
<dbReference type="InterPro" id="IPR000014">
    <property type="entry name" value="PAS"/>
</dbReference>
<dbReference type="EMBL" id="CP032098">
    <property type="protein sequence ID" value="AXX91296.1"/>
    <property type="molecule type" value="Genomic_DNA"/>
</dbReference>
<dbReference type="PANTHER" id="PTHR43065">
    <property type="entry name" value="SENSOR HISTIDINE KINASE"/>
    <property type="match status" value="1"/>
</dbReference>
<keyword evidence="6" id="KW-0812">Transmembrane</keyword>
<keyword evidence="3 8" id="KW-0418">Kinase</keyword>
<dbReference type="Gene3D" id="3.30.450.20">
    <property type="entry name" value="PAS domain"/>
    <property type="match status" value="1"/>
</dbReference>
<dbReference type="Proteomes" id="UP000221222">
    <property type="component" value="Unassembled WGS sequence"/>
</dbReference>
<keyword evidence="1" id="KW-0808">Transferase</keyword>
<protein>
    <submittedName>
        <fullName evidence="8">Two-component system sensor histidine kinase</fullName>
    </submittedName>
</protein>
<dbReference type="Gene3D" id="1.10.287.130">
    <property type="match status" value="1"/>
</dbReference>
<evidence type="ECO:0000256" key="5">
    <source>
        <dbReference type="ARBA" id="ARBA00023012"/>
    </source>
</evidence>
<dbReference type="Gene3D" id="3.30.565.10">
    <property type="entry name" value="Histidine kinase-like ATPase, C-terminal domain"/>
    <property type="match status" value="1"/>
</dbReference>
<proteinExistence type="predicted"/>
<dbReference type="SUPFAM" id="SSF55874">
    <property type="entry name" value="ATPase domain of HSP90 chaperone/DNA topoisomerase II/histidine kinase"/>
    <property type="match status" value="1"/>
</dbReference>
<evidence type="ECO:0000313" key="8">
    <source>
        <dbReference type="EMBL" id="AXX91296.1"/>
    </source>
</evidence>
<dbReference type="PROSITE" id="PS50109">
    <property type="entry name" value="HIS_KIN"/>
    <property type="match status" value="1"/>
</dbReference>
<reference evidence="9 10" key="1">
    <citation type="submission" date="2017-09" db="EMBL/GenBank/DDBJ databases">
        <title>Arcobacter canalis sp. nov., a new species isolated from a water canal contaminated with urban sewage.</title>
        <authorList>
            <person name="Perez-Cataluna A."/>
            <person name="Salas-Masso N."/>
            <person name="Figueras M.J."/>
        </authorList>
    </citation>
    <scope>NUCLEOTIDE SEQUENCE [LARGE SCALE GENOMIC DNA]</scope>
    <source>
        <strain evidence="9 10">F98-3</strain>
    </source>
</reference>
<dbReference type="InterPro" id="IPR035965">
    <property type="entry name" value="PAS-like_dom_sf"/>
</dbReference>
<dbReference type="InterPro" id="IPR036097">
    <property type="entry name" value="HisK_dim/P_sf"/>
</dbReference>
<evidence type="ECO:0000256" key="2">
    <source>
        <dbReference type="ARBA" id="ARBA00022741"/>
    </source>
</evidence>
<evidence type="ECO:0000313" key="10">
    <source>
        <dbReference type="Proteomes" id="UP000221222"/>
    </source>
</evidence>
<keyword evidence="10" id="KW-1185">Reference proteome</keyword>
<evidence type="ECO:0000256" key="3">
    <source>
        <dbReference type="ARBA" id="ARBA00022777"/>
    </source>
</evidence>
<keyword evidence="4" id="KW-0067">ATP-binding</keyword>
<keyword evidence="2" id="KW-0547">Nucleotide-binding</keyword>
<evidence type="ECO:0000313" key="9">
    <source>
        <dbReference type="EMBL" id="PHO17115.1"/>
    </source>
</evidence>
<dbReference type="RefSeq" id="WP_099343347.1">
    <property type="nucleotide sequence ID" value="NZ_CP032098.1"/>
</dbReference>
<sequence>MNFKKILFILIIFNTIFLYAQNSKNILILNSYHKGFIYSDNIINGIESIYKDQENIKTNILYMDSRRVFVSDYKTLLSNFYKAKFENKKFDLIICIGKFSYDFVINNKLKVFNYSKIIYTGIENKKIDNPNIYTISANIDVKENVELIYTVMKKLKKLYIINSSLEKEKTNIEVEKALKKLKKRFEIQYIEHSSISQLKEKFSSHKKNEAILFIKFLEDSDFNSIKDTNIVNFIKSVNIPIFVVDDQFLKEGVVGGKIISSTKLGKTIAILSIDILNNKQHIKRDYKLKYDYKFDSLVLKKYNIKPYYFYNSYSIVNKPEDFFQKHRDLFEILFLLFPLLLLLVIGLLHNIYYRKQTEKLLQERIDFDDTLLNAMKNPIFWQNKDEKIVDFNSKFSSMIGISEDRLYYASLKKLRSYKKARKLLEALEKYNKNEKEALFTFETEDKTKKIYLINQAKFKDEKSQSYGTVTILTDITKEKQIEKEKERNQEFLIQQSKLAEIGEIFSAIAHQWKAPLLEITTIAQESFYSNEDDDKEKESYVKDIMTQVKYMNDTINDFQDFIKPSNKKTKFDIYEAITSLLKIIDHNIRFNYIDVKIDLKDNTNVTVYGYRNEFMQSLLNIINNAKDELVNNDFKNRKINIEIFNKQNKLYINIKDNAGGISTKNIESIFTPYYSTKKDGSGIGLYMTKVIIEDKMNGKIRVKNTKVGACFTIILEQGNENISTRG</sequence>
<evidence type="ECO:0000259" key="7">
    <source>
        <dbReference type="PROSITE" id="PS50109"/>
    </source>
</evidence>
<keyword evidence="6" id="KW-0472">Membrane</keyword>
<dbReference type="InterPro" id="IPR036890">
    <property type="entry name" value="HATPase_C_sf"/>
</dbReference>
<keyword evidence="5" id="KW-0902">Two-component regulatory system</keyword>
<dbReference type="Pfam" id="PF02518">
    <property type="entry name" value="HATPase_c"/>
    <property type="match status" value="1"/>
</dbReference>
<dbReference type="NCBIfam" id="TIGR00229">
    <property type="entry name" value="sensory_box"/>
    <property type="match status" value="1"/>
</dbReference>